<comment type="subunit">
    <text evidence="7">Forms oligomers.</text>
</comment>
<dbReference type="GO" id="GO:0005737">
    <property type="term" value="C:cytoplasm"/>
    <property type="evidence" value="ECO:0007669"/>
    <property type="project" value="UniProtKB-UniRule"/>
</dbReference>
<comment type="subcellular location">
    <subcellularLocation>
        <location evidence="7">Cytoplasm</location>
        <location evidence="7">Nucleoid</location>
    </subcellularLocation>
</comment>
<keyword evidence="6 7" id="KW-0804">Transcription</keyword>
<name>A0A518CYJ6_9BACT</name>
<dbReference type="CDD" id="cd16321">
    <property type="entry name" value="MraZ_C"/>
    <property type="match status" value="1"/>
</dbReference>
<evidence type="ECO:0000256" key="6">
    <source>
        <dbReference type="ARBA" id="ARBA00023163"/>
    </source>
</evidence>
<sequence length="211" mass="23209">MTFHGQSTHQLDPKSRLCLPKRLHALVPADGPDGERVVWLTRGQGGCLWLFTDEEFERRVGELPDAIFGTGLSQSVEREFWASTFKTRLDGSHRVLVPDELRALAGLEPGKEVCVIGMRGRIELWSPERREAVRLADSDYDRIAPTWAASGGGQSIQQNLQAMQQQAFQQMQMQEHMEALRKLGFFPGGVLPAAPGAVPPNTDAPGGEGGH</sequence>
<dbReference type="InterPro" id="IPR035642">
    <property type="entry name" value="MraZ_N"/>
</dbReference>
<comment type="similarity">
    <text evidence="7">Belongs to the MraZ family.</text>
</comment>
<dbReference type="CDD" id="cd16320">
    <property type="entry name" value="MraZ_N"/>
    <property type="match status" value="1"/>
</dbReference>
<dbReference type="GO" id="GO:2000143">
    <property type="term" value="P:negative regulation of DNA-templated transcription initiation"/>
    <property type="evidence" value="ECO:0007669"/>
    <property type="project" value="TreeGrafter"/>
</dbReference>
<dbReference type="InterPro" id="IPR020603">
    <property type="entry name" value="MraZ_dom"/>
</dbReference>
<gene>
    <name evidence="7 9" type="primary">mraZ</name>
    <name evidence="9" type="ORF">Pla163_14150</name>
</gene>
<dbReference type="Pfam" id="PF02381">
    <property type="entry name" value="MraZ"/>
    <property type="match status" value="1"/>
</dbReference>
<evidence type="ECO:0000256" key="4">
    <source>
        <dbReference type="ARBA" id="ARBA00023015"/>
    </source>
</evidence>
<dbReference type="GO" id="GO:0009295">
    <property type="term" value="C:nucleoid"/>
    <property type="evidence" value="ECO:0007669"/>
    <property type="project" value="UniProtKB-SubCell"/>
</dbReference>
<evidence type="ECO:0000256" key="7">
    <source>
        <dbReference type="HAMAP-Rule" id="MF_01008"/>
    </source>
</evidence>
<dbReference type="Proteomes" id="UP000319342">
    <property type="component" value="Chromosome"/>
</dbReference>
<evidence type="ECO:0000313" key="9">
    <source>
        <dbReference type="EMBL" id="QDU84308.1"/>
    </source>
</evidence>
<dbReference type="PROSITE" id="PS51740">
    <property type="entry name" value="SPOVT_ABRB"/>
    <property type="match status" value="1"/>
</dbReference>
<keyword evidence="5 7" id="KW-0238">DNA-binding</keyword>
<dbReference type="Gene3D" id="3.40.1550.20">
    <property type="entry name" value="Transcriptional regulator MraZ domain"/>
    <property type="match status" value="1"/>
</dbReference>
<dbReference type="InterPro" id="IPR035644">
    <property type="entry name" value="MraZ_C"/>
</dbReference>
<evidence type="ECO:0000259" key="8">
    <source>
        <dbReference type="PROSITE" id="PS51740"/>
    </source>
</evidence>
<evidence type="ECO:0000313" key="10">
    <source>
        <dbReference type="Proteomes" id="UP000319342"/>
    </source>
</evidence>
<keyword evidence="3" id="KW-0677">Repeat</keyword>
<dbReference type="PANTHER" id="PTHR34701">
    <property type="entry name" value="TRANSCRIPTIONAL REGULATOR MRAZ"/>
    <property type="match status" value="1"/>
</dbReference>
<evidence type="ECO:0000256" key="5">
    <source>
        <dbReference type="ARBA" id="ARBA00023125"/>
    </source>
</evidence>
<evidence type="ECO:0000256" key="3">
    <source>
        <dbReference type="ARBA" id="ARBA00022737"/>
    </source>
</evidence>
<keyword evidence="10" id="KW-1185">Reference proteome</keyword>
<dbReference type="InterPro" id="IPR003444">
    <property type="entry name" value="MraZ"/>
</dbReference>
<evidence type="ECO:0000256" key="1">
    <source>
        <dbReference type="ARBA" id="ARBA00013860"/>
    </source>
</evidence>
<organism evidence="9 10">
    <name type="scientific">Rohdeia mirabilis</name>
    <dbReference type="NCBI Taxonomy" id="2528008"/>
    <lineage>
        <taxon>Bacteria</taxon>
        <taxon>Pseudomonadati</taxon>
        <taxon>Planctomycetota</taxon>
        <taxon>Planctomycetia</taxon>
        <taxon>Planctomycetia incertae sedis</taxon>
        <taxon>Rohdeia</taxon>
    </lineage>
</organism>
<keyword evidence="4 7" id="KW-0805">Transcription regulation</keyword>
<dbReference type="InterPro" id="IPR038619">
    <property type="entry name" value="MraZ_sf"/>
</dbReference>
<feature type="domain" description="SpoVT-AbrB" evidence="8">
    <location>
        <begin position="84"/>
        <end position="129"/>
    </location>
</feature>
<dbReference type="GO" id="GO:0003700">
    <property type="term" value="F:DNA-binding transcription factor activity"/>
    <property type="evidence" value="ECO:0007669"/>
    <property type="project" value="UniProtKB-UniRule"/>
</dbReference>
<dbReference type="PANTHER" id="PTHR34701:SF1">
    <property type="entry name" value="TRANSCRIPTIONAL REGULATOR MRAZ"/>
    <property type="match status" value="1"/>
</dbReference>
<dbReference type="AlphaFoldDB" id="A0A518CYJ6"/>
<accession>A0A518CYJ6</accession>
<dbReference type="InterPro" id="IPR007159">
    <property type="entry name" value="SpoVT-AbrB_dom"/>
</dbReference>
<keyword evidence="2 7" id="KW-0963">Cytoplasm</keyword>
<proteinExistence type="inferred from homology"/>
<dbReference type="EMBL" id="CP036290">
    <property type="protein sequence ID" value="QDU84308.1"/>
    <property type="molecule type" value="Genomic_DNA"/>
</dbReference>
<reference evidence="9 10" key="1">
    <citation type="submission" date="2019-02" db="EMBL/GenBank/DDBJ databases">
        <title>Deep-cultivation of Planctomycetes and their phenomic and genomic characterization uncovers novel biology.</title>
        <authorList>
            <person name="Wiegand S."/>
            <person name="Jogler M."/>
            <person name="Boedeker C."/>
            <person name="Pinto D."/>
            <person name="Vollmers J."/>
            <person name="Rivas-Marin E."/>
            <person name="Kohn T."/>
            <person name="Peeters S.H."/>
            <person name="Heuer A."/>
            <person name="Rast P."/>
            <person name="Oberbeckmann S."/>
            <person name="Bunk B."/>
            <person name="Jeske O."/>
            <person name="Meyerdierks A."/>
            <person name="Storesund J.E."/>
            <person name="Kallscheuer N."/>
            <person name="Luecker S."/>
            <person name="Lage O.M."/>
            <person name="Pohl T."/>
            <person name="Merkel B.J."/>
            <person name="Hornburger P."/>
            <person name="Mueller R.-W."/>
            <person name="Bruemmer F."/>
            <person name="Labrenz M."/>
            <person name="Spormann A.M."/>
            <person name="Op den Camp H."/>
            <person name="Overmann J."/>
            <person name="Amann R."/>
            <person name="Jetten M.S.M."/>
            <person name="Mascher T."/>
            <person name="Medema M.H."/>
            <person name="Devos D.P."/>
            <person name="Kaster A.-K."/>
            <person name="Ovreas L."/>
            <person name="Rohde M."/>
            <person name="Galperin M.Y."/>
            <person name="Jogler C."/>
        </authorList>
    </citation>
    <scope>NUCLEOTIDE SEQUENCE [LARGE SCALE GENOMIC DNA]</scope>
    <source>
        <strain evidence="9 10">Pla163</strain>
    </source>
</reference>
<dbReference type="InterPro" id="IPR037914">
    <property type="entry name" value="SpoVT-AbrB_sf"/>
</dbReference>
<dbReference type="GO" id="GO:0000976">
    <property type="term" value="F:transcription cis-regulatory region binding"/>
    <property type="evidence" value="ECO:0007669"/>
    <property type="project" value="TreeGrafter"/>
</dbReference>
<dbReference type="RefSeq" id="WP_419186402.1">
    <property type="nucleotide sequence ID" value="NZ_CP036290.1"/>
</dbReference>
<dbReference type="SUPFAM" id="SSF89447">
    <property type="entry name" value="AbrB/MazE/MraZ-like"/>
    <property type="match status" value="1"/>
</dbReference>
<protein>
    <recommendedName>
        <fullName evidence="1 7">Transcriptional regulator MraZ</fullName>
    </recommendedName>
</protein>
<evidence type="ECO:0000256" key="2">
    <source>
        <dbReference type="ARBA" id="ARBA00022490"/>
    </source>
</evidence>
<dbReference type="HAMAP" id="MF_01008">
    <property type="entry name" value="MraZ"/>
    <property type="match status" value="1"/>
</dbReference>